<dbReference type="InterPro" id="IPR004752">
    <property type="entry name" value="AmpG_permease/AT-1"/>
</dbReference>
<gene>
    <name evidence="8" type="ORF">KDA27_19460</name>
</gene>
<dbReference type="InterPro" id="IPR036259">
    <property type="entry name" value="MFS_trans_sf"/>
</dbReference>
<dbReference type="AlphaFoldDB" id="A0A956NJ28"/>
<reference evidence="8" key="1">
    <citation type="submission" date="2020-04" db="EMBL/GenBank/DDBJ databases">
        <authorList>
            <person name="Zhang T."/>
        </authorList>
    </citation>
    <scope>NUCLEOTIDE SEQUENCE</scope>
    <source>
        <strain evidence="8">HKST-UBA02</strain>
    </source>
</reference>
<keyword evidence="3 6" id="KW-0812">Transmembrane</keyword>
<accession>A0A956NJ28</accession>
<evidence type="ECO:0000256" key="1">
    <source>
        <dbReference type="ARBA" id="ARBA00004141"/>
    </source>
</evidence>
<feature type="transmembrane region" description="Helical" evidence="6">
    <location>
        <begin position="239"/>
        <end position="258"/>
    </location>
</feature>
<dbReference type="Proteomes" id="UP000739538">
    <property type="component" value="Unassembled WGS sequence"/>
</dbReference>
<feature type="transmembrane region" description="Helical" evidence="6">
    <location>
        <begin position="145"/>
        <end position="170"/>
    </location>
</feature>
<feature type="transmembrane region" description="Helical" evidence="6">
    <location>
        <begin position="176"/>
        <end position="196"/>
    </location>
</feature>
<dbReference type="SUPFAM" id="SSF103473">
    <property type="entry name" value="MFS general substrate transporter"/>
    <property type="match status" value="1"/>
</dbReference>
<dbReference type="PANTHER" id="PTHR12778">
    <property type="entry name" value="SOLUTE CARRIER FAMILY 33 ACETYL-COA TRANSPORTER -RELATED"/>
    <property type="match status" value="1"/>
</dbReference>
<evidence type="ECO:0000256" key="3">
    <source>
        <dbReference type="ARBA" id="ARBA00022692"/>
    </source>
</evidence>
<comment type="caution">
    <text evidence="8">The sequence shown here is derived from an EMBL/GenBank/DDBJ whole genome shotgun (WGS) entry which is preliminary data.</text>
</comment>
<evidence type="ECO:0000256" key="4">
    <source>
        <dbReference type="ARBA" id="ARBA00022989"/>
    </source>
</evidence>
<dbReference type="Gene3D" id="1.20.1250.20">
    <property type="entry name" value="MFS general substrate transporter like domains"/>
    <property type="match status" value="2"/>
</dbReference>
<sequence>MRLPPDWLATRWGRIVAFFLLYVTEGIPLGFTATAIATQMRRQGLGPAEIGVFIGSLYVPWAWKWVAGPFVDTLASDRLGRRRMWIVGMQLGIVAVLLLATPVDFVENLSYFTTLILILNSFGAVQDVAIDALATQTLKEDERGIANGFMFAGASIGQAIGGSAVLYLAATMPFQNTYYFVAGSVLFITLFVGLGLREPKRPPRPEGEAHRSALQAIGGELSSFVKESLYAFFRTRGGFVGLLFAILPAGAYALGLALQANLAVELGLTDPQVASMNLWSTIIFAVFCVGGGWISDRLGRRLSLGIFLALTAVPTLWLAWVMQQDGWIWAVDPQMAGRPRPAAGLVTVFWIAVLAYNAISGLGYGVRTALFMDVTIPRVAATQFTAYMAMLNFAISYTATWQGHAIERWGYPKTLLIDSLVGLVSLALLPLMKKRPPEEELAGLAGAEAVAGTAR</sequence>
<feature type="transmembrane region" description="Helical" evidence="6">
    <location>
        <begin position="302"/>
        <end position="322"/>
    </location>
</feature>
<feature type="transmembrane region" description="Helical" evidence="6">
    <location>
        <begin position="376"/>
        <end position="395"/>
    </location>
</feature>
<dbReference type="InterPro" id="IPR011701">
    <property type="entry name" value="MFS"/>
</dbReference>
<dbReference type="PROSITE" id="PS50850">
    <property type="entry name" value="MFS"/>
    <property type="match status" value="1"/>
</dbReference>
<organism evidence="8 9">
    <name type="scientific">Eiseniibacteriota bacterium</name>
    <dbReference type="NCBI Taxonomy" id="2212470"/>
    <lineage>
        <taxon>Bacteria</taxon>
        <taxon>Candidatus Eiseniibacteriota</taxon>
    </lineage>
</organism>
<keyword evidence="5 6" id="KW-0472">Membrane</keyword>
<feature type="transmembrane region" description="Helical" evidence="6">
    <location>
        <begin position="278"/>
        <end position="295"/>
    </location>
</feature>
<feature type="domain" description="Major facilitator superfamily (MFS) profile" evidence="7">
    <location>
        <begin position="14"/>
        <end position="437"/>
    </location>
</feature>
<protein>
    <submittedName>
        <fullName evidence="8">MFS transporter</fullName>
    </submittedName>
</protein>
<keyword evidence="4 6" id="KW-1133">Transmembrane helix</keyword>
<keyword evidence="2" id="KW-0813">Transport</keyword>
<dbReference type="InterPro" id="IPR020846">
    <property type="entry name" value="MFS_dom"/>
</dbReference>
<reference evidence="8" key="2">
    <citation type="journal article" date="2021" name="Microbiome">
        <title>Successional dynamics and alternative stable states in a saline activated sludge microbial community over 9 years.</title>
        <authorList>
            <person name="Wang Y."/>
            <person name="Ye J."/>
            <person name="Ju F."/>
            <person name="Liu L."/>
            <person name="Boyd J.A."/>
            <person name="Deng Y."/>
            <person name="Parks D.H."/>
            <person name="Jiang X."/>
            <person name="Yin X."/>
            <person name="Woodcroft B.J."/>
            <person name="Tyson G.W."/>
            <person name="Hugenholtz P."/>
            <person name="Polz M.F."/>
            <person name="Zhang T."/>
        </authorList>
    </citation>
    <scope>NUCLEOTIDE SEQUENCE</scope>
    <source>
        <strain evidence="8">HKST-UBA02</strain>
    </source>
</reference>
<dbReference type="EMBL" id="JAGQHS010000134">
    <property type="protein sequence ID" value="MCA9757979.1"/>
    <property type="molecule type" value="Genomic_DNA"/>
</dbReference>
<name>A0A956NJ28_UNCEI</name>
<feature type="transmembrane region" description="Helical" evidence="6">
    <location>
        <begin position="415"/>
        <end position="432"/>
    </location>
</feature>
<evidence type="ECO:0000313" key="9">
    <source>
        <dbReference type="Proteomes" id="UP000739538"/>
    </source>
</evidence>
<feature type="transmembrane region" description="Helical" evidence="6">
    <location>
        <begin position="84"/>
        <end position="103"/>
    </location>
</feature>
<feature type="transmembrane region" description="Helical" evidence="6">
    <location>
        <begin position="12"/>
        <end position="37"/>
    </location>
</feature>
<evidence type="ECO:0000256" key="2">
    <source>
        <dbReference type="ARBA" id="ARBA00022448"/>
    </source>
</evidence>
<feature type="transmembrane region" description="Helical" evidence="6">
    <location>
        <begin position="109"/>
        <end position="133"/>
    </location>
</feature>
<dbReference type="Pfam" id="PF07690">
    <property type="entry name" value="MFS_1"/>
    <property type="match status" value="1"/>
</dbReference>
<feature type="transmembrane region" description="Helical" evidence="6">
    <location>
        <begin position="342"/>
        <end position="364"/>
    </location>
</feature>
<comment type="subcellular location">
    <subcellularLocation>
        <location evidence="1">Membrane</location>
        <topology evidence="1">Multi-pass membrane protein</topology>
    </subcellularLocation>
</comment>
<dbReference type="GO" id="GO:0016020">
    <property type="term" value="C:membrane"/>
    <property type="evidence" value="ECO:0007669"/>
    <property type="project" value="UniProtKB-SubCell"/>
</dbReference>
<proteinExistence type="predicted"/>
<evidence type="ECO:0000259" key="7">
    <source>
        <dbReference type="PROSITE" id="PS50850"/>
    </source>
</evidence>
<evidence type="ECO:0000313" key="8">
    <source>
        <dbReference type="EMBL" id="MCA9757979.1"/>
    </source>
</evidence>
<evidence type="ECO:0000256" key="5">
    <source>
        <dbReference type="ARBA" id="ARBA00023136"/>
    </source>
</evidence>
<dbReference type="GO" id="GO:0022857">
    <property type="term" value="F:transmembrane transporter activity"/>
    <property type="evidence" value="ECO:0007669"/>
    <property type="project" value="InterPro"/>
</dbReference>
<evidence type="ECO:0000256" key="6">
    <source>
        <dbReference type="SAM" id="Phobius"/>
    </source>
</evidence>
<dbReference type="PANTHER" id="PTHR12778:SF10">
    <property type="entry name" value="MAJOR FACILITATOR SUPERFAMILY DOMAIN-CONTAINING PROTEIN 3"/>
    <property type="match status" value="1"/>
</dbReference>